<name>A0A1J5J4W5_9BACT</name>
<dbReference type="InterPro" id="IPR011051">
    <property type="entry name" value="RmlC_Cupin_sf"/>
</dbReference>
<gene>
    <name evidence="2" type="ORF">AUK40_01420</name>
</gene>
<dbReference type="InterPro" id="IPR014710">
    <property type="entry name" value="RmlC-like_jellyroll"/>
</dbReference>
<dbReference type="Gene3D" id="2.60.120.10">
    <property type="entry name" value="Jelly Rolls"/>
    <property type="match status" value="1"/>
</dbReference>
<dbReference type="PANTHER" id="PTHR36114:SF1">
    <property type="entry name" value="16.7 KDA PROTEIN IN WHIE LOCUS"/>
    <property type="match status" value="1"/>
</dbReference>
<reference evidence="2 3" key="1">
    <citation type="journal article" date="2016" name="Environ. Microbiol.">
        <title>Genomic resolution of a cold subsurface aquifer community provides metabolic insights for novel microbes adapted to high CO concentrations.</title>
        <authorList>
            <person name="Probst A.J."/>
            <person name="Castelle C.J."/>
            <person name="Singh A."/>
            <person name="Brown C.T."/>
            <person name="Anantharaman K."/>
            <person name="Sharon I."/>
            <person name="Hug L.A."/>
            <person name="Burstein D."/>
            <person name="Emerson J.B."/>
            <person name="Thomas B.C."/>
            <person name="Banfield J.F."/>
        </authorList>
    </citation>
    <scope>NUCLEOTIDE SEQUENCE [LARGE SCALE GENOMIC DNA]</scope>
    <source>
        <strain evidence="2">CG2_30_54_11</strain>
    </source>
</reference>
<dbReference type="SUPFAM" id="SSF51182">
    <property type="entry name" value="RmlC-like cupins"/>
    <property type="match status" value="1"/>
</dbReference>
<dbReference type="Proteomes" id="UP000183245">
    <property type="component" value="Unassembled WGS sequence"/>
</dbReference>
<protein>
    <submittedName>
        <fullName evidence="2">Cupin</fullName>
    </submittedName>
</protein>
<accession>A0A1J5J4W5</accession>
<dbReference type="PANTHER" id="PTHR36114">
    <property type="entry name" value="16.7 KDA PROTEIN IN WHIE LOCUS"/>
    <property type="match status" value="1"/>
</dbReference>
<comment type="caution">
    <text evidence="2">The sequence shown here is derived from an EMBL/GenBank/DDBJ whole genome shotgun (WGS) entry which is preliminary data.</text>
</comment>
<dbReference type="STRING" id="1817892.AUK40_01420"/>
<dbReference type="AlphaFoldDB" id="A0A1J5J4W5"/>
<dbReference type="Pfam" id="PF07883">
    <property type="entry name" value="Cupin_2"/>
    <property type="match status" value="1"/>
</dbReference>
<evidence type="ECO:0000259" key="1">
    <source>
        <dbReference type="Pfam" id="PF07883"/>
    </source>
</evidence>
<dbReference type="EMBL" id="MNZT01000024">
    <property type="protein sequence ID" value="OIP98560.1"/>
    <property type="molecule type" value="Genomic_DNA"/>
</dbReference>
<evidence type="ECO:0000313" key="2">
    <source>
        <dbReference type="EMBL" id="OIP98560.1"/>
    </source>
</evidence>
<dbReference type="InterPro" id="IPR052044">
    <property type="entry name" value="PKS_Associated_Protein"/>
</dbReference>
<sequence>MPYSPINLQDKLTLFTEHWSPKIIAQMNDYHFKLAKVQGELTWHKHPTTDELFLVLKGTLRIDFRDGFVELQPGELFVVPKGTEHITSAVEECHLLFVDPAGEANTGDAGGEKTAQDQWI</sequence>
<evidence type="ECO:0000313" key="3">
    <source>
        <dbReference type="Proteomes" id="UP000183245"/>
    </source>
</evidence>
<proteinExistence type="predicted"/>
<dbReference type="InterPro" id="IPR013096">
    <property type="entry name" value="Cupin_2"/>
</dbReference>
<feature type="domain" description="Cupin type-2" evidence="1">
    <location>
        <begin position="38"/>
        <end position="98"/>
    </location>
</feature>
<dbReference type="CDD" id="cd02226">
    <property type="entry name" value="cupin_YdbB-like"/>
    <property type="match status" value="1"/>
</dbReference>
<organism evidence="2 3">
    <name type="scientific">Candidatus Wirthbacteria bacterium CG2_30_54_11</name>
    <dbReference type="NCBI Taxonomy" id="1817892"/>
    <lineage>
        <taxon>Bacteria</taxon>
        <taxon>Candidatus Wirthbacteria</taxon>
    </lineage>
</organism>